<feature type="domain" description="Glycosyltransferase subfamily 4-like N-terminal" evidence="2">
    <location>
        <begin position="15"/>
        <end position="190"/>
    </location>
</feature>
<dbReference type="InterPro" id="IPR028098">
    <property type="entry name" value="Glyco_trans_4-like_N"/>
</dbReference>
<dbReference type="Pfam" id="PF13439">
    <property type="entry name" value="Glyco_transf_4"/>
    <property type="match status" value="1"/>
</dbReference>
<organism evidence="3 4">
    <name type="scientific">Candidatus Doudnabacteria bacterium RIFCSPLOWO2_02_FULL_48_13</name>
    <dbReference type="NCBI Taxonomy" id="1817845"/>
    <lineage>
        <taxon>Bacteria</taxon>
        <taxon>Candidatus Doudnaibacteriota</taxon>
    </lineage>
</organism>
<reference evidence="3 4" key="1">
    <citation type="journal article" date="2016" name="Nat. Commun.">
        <title>Thousands of microbial genomes shed light on interconnected biogeochemical processes in an aquifer system.</title>
        <authorList>
            <person name="Anantharaman K."/>
            <person name="Brown C.T."/>
            <person name="Hug L.A."/>
            <person name="Sharon I."/>
            <person name="Castelle C.J."/>
            <person name="Probst A.J."/>
            <person name="Thomas B.C."/>
            <person name="Singh A."/>
            <person name="Wilkins M.J."/>
            <person name="Karaoz U."/>
            <person name="Brodie E.L."/>
            <person name="Williams K.H."/>
            <person name="Hubbard S.S."/>
            <person name="Banfield J.F."/>
        </authorList>
    </citation>
    <scope>NUCLEOTIDE SEQUENCE [LARGE SCALE GENOMIC DNA]</scope>
</reference>
<evidence type="ECO:0000259" key="1">
    <source>
        <dbReference type="Pfam" id="PF00534"/>
    </source>
</evidence>
<evidence type="ECO:0000313" key="3">
    <source>
        <dbReference type="EMBL" id="OGE99666.1"/>
    </source>
</evidence>
<sequence length="361" mass="40852">MSKILIATGIFPPDVGGPATYSRALSGELAKRGHSVDVVTYADKDKNLPQTDFPVTRIIRSRFKPWHYWKFYRAVVRLGANTDLIYAQGQVSEGYPAFMAARYLKKPLAVKITGDYSWERAVNSGYTDVLIDEFQNLKDYPPAIKRMRKVQEAVCRHAALIITPSEYLKKIVIGWGIKPEKIKVIYNAVEMPEMKLSKDEAREKLEIDKHTFLIVSSGRNVPWKGFALLEEAVQELQITRPEISLKILHNSPRQQLHEYIRAADAYVLNTGYEGLSNTLVEVLRLGTPIITTRVCGNPEIISDGVNGLLVDYNSKEQLTSAILDLKNDPALRQKFIDNSVPGARFQFDYMINETEKVLCAF</sequence>
<evidence type="ECO:0000313" key="4">
    <source>
        <dbReference type="Proteomes" id="UP000177235"/>
    </source>
</evidence>
<dbReference type="AlphaFoldDB" id="A0A1F5QBY7"/>
<dbReference type="Proteomes" id="UP000177235">
    <property type="component" value="Unassembled WGS sequence"/>
</dbReference>
<feature type="domain" description="Glycosyl transferase family 1" evidence="1">
    <location>
        <begin position="246"/>
        <end position="338"/>
    </location>
</feature>
<proteinExistence type="predicted"/>
<dbReference type="InterPro" id="IPR001296">
    <property type="entry name" value="Glyco_trans_1"/>
</dbReference>
<evidence type="ECO:0000259" key="2">
    <source>
        <dbReference type="Pfam" id="PF13439"/>
    </source>
</evidence>
<evidence type="ECO:0008006" key="5">
    <source>
        <dbReference type="Google" id="ProtNLM"/>
    </source>
</evidence>
<dbReference type="PANTHER" id="PTHR12526:SF572">
    <property type="entry name" value="BLL5144 PROTEIN"/>
    <property type="match status" value="1"/>
</dbReference>
<name>A0A1F5QBY7_9BACT</name>
<protein>
    <recommendedName>
        <fullName evidence="5">Glycosyltransferase subfamily 4-like N-terminal domain-containing protein</fullName>
    </recommendedName>
</protein>
<dbReference type="GO" id="GO:0016757">
    <property type="term" value="F:glycosyltransferase activity"/>
    <property type="evidence" value="ECO:0007669"/>
    <property type="project" value="InterPro"/>
</dbReference>
<comment type="caution">
    <text evidence="3">The sequence shown here is derived from an EMBL/GenBank/DDBJ whole genome shotgun (WGS) entry which is preliminary data.</text>
</comment>
<dbReference type="SUPFAM" id="SSF53756">
    <property type="entry name" value="UDP-Glycosyltransferase/glycogen phosphorylase"/>
    <property type="match status" value="1"/>
</dbReference>
<dbReference type="Gene3D" id="3.40.50.2000">
    <property type="entry name" value="Glycogen Phosphorylase B"/>
    <property type="match status" value="3"/>
</dbReference>
<accession>A0A1F5QBY7</accession>
<gene>
    <name evidence="3" type="ORF">A3J05_00540</name>
</gene>
<dbReference type="EMBL" id="MFFF01000018">
    <property type="protein sequence ID" value="OGE99666.1"/>
    <property type="molecule type" value="Genomic_DNA"/>
</dbReference>
<dbReference type="CDD" id="cd03801">
    <property type="entry name" value="GT4_PimA-like"/>
    <property type="match status" value="1"/>
</dbReference>
<dbReference type="PANTHER" id="PTHR12526">
    <property type="entry name" value="GLYCOSYLTRANSFERASE"/>
    <property type="match status" value="1"/>
</dbReference>
<dbReference type="Pfam" id="PF00534">
    <property type="entry name" value="Glycos_transf_1"/>
    <property type="match status" value="1"/>
</dbReference>